<evidence type="ECO:0000256" key="6">
    <source>
        <dbReference type="SAM" id="Phobius"/>
    </source>
</evidence>
<name>A0A4P9CCC0_EUBML</name>
<dbReference type="PANTHER" id="PTHR30482:SF10">
    <property type="entry name" value="HIGH-AFFINITY BRANCHED-CHAIN AMINO ACID TRANSPORT PROTEIN BRAE"/>
    <property type="match status" value="1"/>
</dbReference>
<sequence length="335" mass="36179">MTKELKKSYIVNAISMIVIFAVIYSLVTFKIVTNYFGGIVILTCIMIIMATSLNIVAGFLGEMALGHAGFMAIGAYTAASVSIAITNGNDSLPALLVLIIASLAGGVAAGLVGIVIGTPSLRLRGDYLGIVTIGFAEIIRIFFVNFQPTGGAQGLKGIPRIATLGYVYWIMIVVILLIFTLGRSKFGRAIMSIREDEIASEAAGIPTTKYKVMAFTISSFFAGVGGSLYAHYQGYLDPNKFQFMFSIEIFVIVVLGGLGSVTGSILSAIVLTVLPELLRQFSEYRLLVYSLALVIMMIFRPQGMLGRYEFSLTRFFENLKNRKNTTKNSVDGGDA</sequence>
<dbReference type="Proteomes" id="UP000218387">
    <property type="component" value="Chromosome"/>
</dbReference>
<feature type="transmembrane region" description="Helical" evidence="6">
    <location>
        <begin position="166"/>
        <end position="184"/>
    </location>
</feature>
<evidence type="ECO:0000313" key="8">
    <source>
        <dbReference type="Proteomes" id="UP000218387"/>
    </source>
</evidence>
<evidence type="ECO:0000256" key="3">
    <source>
        <dbReference type="ARBA" id="ARBA00022692"/>
    </source>
</evidence>
<evidence type="ECO:0000256" key="4">
    <source>
        <dbReference type="ARBA" id="ARBA00022989"/>
    </source>
</evidence>
<comment type="subcellular location">
    <subcellularLocation>
        <location evidence="1">Cell membrane</location>
        <topology evidence="1">Multi-pass membrane protein</topology>
    </subcellularLocation>
</comment>
<feature type="transmembrane region" description="Helical" evidence="6">
    <location>
        <begin position="64"/>
        <end position="86"/>
    </location>
</feature>
<evidence type="ECO:0000313" key="7">
    <source>
        <dbReference type="EMBL" id="QCT73324.1"/>
    </source>
</evidence>
<feature type="transmembrane region" description="Helical" evidence="6">
    <location>
        <begin position="35"/>
        <end position="57"/>
    </location>
</feature>
<dbReference type="EMBL" id="CP029487">
    <property type="protein sequence ID" value="QCT73324.1"/>
    <property type="molecule type" value="Genomic_DNA"/>
</dbReference>
<feature type="transmembrane region" description="Helical" evidence="6">
    <location>
        <begin position="127"/>
        <end position="146"/>
    </location>
</feature>
<evidence type="ECO:0000256" key="1">
    <source>
        <dbReference type="ARBA" id="ARBA00004651"/>
    </source>
</evidence>
<dbReference type="PANTHER" id="PTHR30482">
    <property type="entry name" value="HIGH-AFFINITY BRANCHED-CHAIN AMINO ACID TRANSPORT SYSTEM PERMEASE"/>
    <property type="match status" value="1"/>
</dbReference>
<feature type="transmembrane region" description="Helical" evidence="6">
    <location>
        <begin position="9"/>
        <end position="29"/>
    </location>
</feature>
<evidence type="ECO:0000256" key="5">
    <source>
        <dbReference type="ARBA" id="ARBA00023136"/>
    </source>
</evidence>
<keyword evidence="5 6" id="KW-0472">Membrane</keyword>
<dbReference type="InterPro" id="IPR001851">
    <property type="entry name" value="ABC_transp_permease"/>
</dbReference>
<dbReference type="GO" id="GO:0015658">
    <property type="term" value="F:branched-chain amino acid transmembrane transporter activity"/>
    <property type="evidence" value="ECO:0007669"/>
    <property type="project" value="InterPro"/>
</dbReference>
<dbReference type="InterPro" id="IPR043428">
    <property type="entry name" value="LivM-like"/>
</dbReference>
<proteinExistence type="predicted"/>
<organism evidence="7 8">
    <name type="scientific">Eubacterium maltosivorans</name>
    <dbReference type="NCBI Taxonomy" id="2041044"/>
    <lineage>
        <taxon>Bacteria</taxon>
        <taxon>Bacillati</taxon>
        <taxon>Bacillota</taxon>
        <taxon>Clostridia</taxon>
        <taxon>Eubacteriales</taxon>
        <taxon>Eubacteriaceae</taxon>
        <taxon>Eubacterium</taxon>
    </lineage>
</organism>
<protein>
    <submittedName>
        <fullName evidence="7">Branched-chain amino acid ABC transporter permease</fullName>
    </submittedName>
</protein>
<reference evidence="7 8" key="1">
    <citation type="submission" date="2018-05" db="EMBL/GenBank/DDBJ databases">
        <title>Genome comparison of Eubacterium sp.</title>
        <authorList>
            <person name="Feng Y."/>
            <person name="Sanchez-Andrea I."/>
            <person name="Stams A.J.M."/>
            <person name="De Vos W.M."/>
        </authorList>
    </citation>
    <scope>NUCLEOTIDE SEQUENCE [LARGE SCALE GENOMIC DNA]</scope>
    <source>
        <strain evidence="7 8">YI</strain>
    </source>
</reference>
<keyword evidence="8" id="KW-1185">Reference proteome</keyword>
<keyword evidence="4 6" id="KW-1133">Transmembrane helix</keyword>
<dbReference type="CDD" id="cd06581">
    <property type="entry name" value="TM_PBP1_LivM_like"/>
    <property type="match status" value="1"/>
</dbReference>
<evidence type="ECO:0000256" key="2">
    <source>
        <dbReference type="ARBA" id="ARBA00022475"/>
    </source>
</evidence>
<feature type="transmembrane region" description="Helical" evidence="6">
    <location>
        <begin position="244"/>
        <end position="274"/>
    </location>
</feature>
<feature type="transmembrane region" description="Helical" evidence="6">
    <location>
        <begin position="92"/>
        <end position="115"/>
    </location>
</feature>
<dbReference type="KEGG" id="emt:CPZ25_019050"/>
<dbReference type="AlphaFoldDB" id="A0A4P9CCC0"/>
<accession>A0A4P9CCC0</accession>
<dbReference type="GO" id="GO:0005886">
    <property type="term" value="C:plasma membrane"/>
    <property type="evidence" value="ECO:0007669"/>
    <property type="project" value="UniProtKB-SubCell"/>
</dbReference>
<dbReference type="RefSeq" id="WP_058695387.1">
    <property type="nucleotide sequence ID" value="NZ_CABJDW020000002.1"/>
</dbReference>
<feature type="transmembrane region" description="Helical" evidence="6">
    <location>
        <begin position="212"/>
        <end position="232"/>
    </location>
</feature>
<keyword evidence="2" id="KW-1003">Cell membrane</keyword>
<dbReference type="Pfam" id="PF02653">
    <property type="entry name" value="BPD_transp_2"/>
    <property type="match status" value="1"/>
</dbReference>
<keyword evidence="3 6" id="KW-0812">Transmembrane</keyword>
<gene>
    <name evidence="7" type="ORF">CPZ25_019050</name>
</gene>
<feature type="transmembrane region" description="Helical" evidence="6">
    <location>
        <begin position="286"/>
        <end position="305"/>
    </location>
</feature>